<evidence type="ECO:0008006" key="3">
    <source>
        <dbReference type="Google" id="ProtNLM"/>
    </source>
</evidence>
<feature type="chain" id="PRO_5004871569" description="Variable outer membrane protein" evidence="1">
    <location>
        <begin position="24"/>
        <end position="50"/>
    </location>
</feature>
<dbReference type="EMBL" id="CP004154">
    <property type="protein sequence ID" value="AHH04076.1"/>
    <property type="molecule type" value="Genomic_DNA"/>
</dbReference>
<proteinExistence type="predicted"/>
<keyword evidence="1" id="KW-0732">Signal</keyword>
<reference evidence="2" key="1">
    <citation type="submission" date="2013-02" db="EMBL/GenBank/DDBJ databases">
        <title>Comparative genomics of Borrelia species.</title>
        <authorList>
            <person name="Schwan T.G."/>
            <person name="Raffel S.J."/>
            <person name="Porcella S.F."/>
        </authorList>
    </citation>
    <scope>NUCLEOTIDE SEQUENCE</scope>
    <source>
        <strain evidence="2">YOR</strain>
        <plasmid evidence="2">unnamed</plasmid>
    </source>
</reference>
<sequence>MKYRKVYKTILSSFILLRFPCGAFVKKGYHGESEFKNIIKAKAGSILKEK</sequence>
<geneLocation type="plasmid" evidence="2">
    <name>unnamed</name>
</geneLocation>
<evidence type="ECO:0000313" key="2">
    <source>
        <dbReference type="EMBL" id="AHH04076.1"/>
    </source>
</evidence>
<feature type="signal peptide" evidence="1">
    <location>
        <begin position="1"/>
        <end position="23"/>
    </location>
</feature>
<keyword evidence="2" id="KW-0614">Plasmid</keyword>
<name>W5SG15_9SPIR</name>
<accession>W5SG15</accession>
<protein>
    <recommendedName>
        <fullName evidence="3">Variable outer membrane protein</fullName>
    </recommendedName>
</protein>
<gene>
    <name evidence="2" type="ORF">BHY_1125</name>
</gene>
<dbReference type="HOGENOM" id="CLU_3115197_0_0_12"/>
<organism evidence="2">
    <name type="scientific">Borrelia nietonii YOR</name>
    <dbReference type="NCBI Taxonomy" id="1293576"/>
    <lineage>
        <taxon>Bacteria</taxon>
        <taxon>Pseudomonadati</taxon>
        <taxon>Spirochaetota</taxon>
        <taxon>Spirochaetia</taxon>
        <taxon>Spirochaetales</taxon>
        <taxon>Borreliaceae</taxon>
        <taxon>Borrelia</taxon>
        <taxon>Borrelia nietonii</taxon>
    </lineage>
</organism>
<evidence type="ECO:0000256" key="1">
    <source>
        <dbReference type="SAM" id="SignalP"/>
    </source>
</evidence>
<dbReference type="AlphaFoldDB" id="W5SG15"/>